<dbReference type="GO" id="GO:0008080">
    <property type="term" value="F:N-acetyltransferase activity"/>
    <property type="evidence" value="ECO:0007669"/>
    <property type="project" value="UniProtKB-ARBA"/>
</dbReference>
<dbReference type="AlphaFoldDB" id="A0AAV5KPA0"/>
<dbReference type="PROSITE" id="PS51186">
    <property type="entry name" value="GNAT"/>
    <property type="match status" value="1"/>
</dbReference>
<evidence type="ECO:0000313" key="4">
    <source>
        <dbReference type="EMBL" id="GKV26462.1"/>
    </source>
</evidence>
<proteinExistence type="predicted"/>
<protein>
    <recommendedName>
        <fullName evidence="3">N-acetyltransferase domain-containing protein</fullName>
    </recommendedName>
</protein>
<reference evidence="4 5" key="1">
    <citation type="journal article" date="2021" name="Commun. Biol.">
        <title>The genome of Shorea leprosula (Dipterocarpaceae) highlights the ecological relevance of drought in aseasonal tropical rainforests.</title>
        <authorList>
            <person name="Ng K.K.S."/>
            <person name="Kobayashi M.J."/>
            <person name="Fawcett J.A."/>
            <person name="Hatakeyama M."/>
            <person name="Paape T."/>
            <person name="Ng C.H."/>
            <person name="Ang C.C."/>
            <person name="Tnah L.H."/>
            <person name="Lee C.T."/>
            <person name="Nishiyama T."/>
            <person name="Sese J."/>
            <person name="O'Brien M.J."/>
            <person name="Copetti D."/>
            <person name="Mohd Noor M.I."/>
            <person name="Ong R.C."/>
            <person name="Putra M."/>
            <person name="Sireger I.Z."/>
            <person name="Indrioko S."/>
            <person name="Kosugi Y."/>
            <person name="Izuno A."/>
            <person name="Isagi Y."/>
            <person name="Lee S.L."/>
            <person name="Shimizu K.K."/>
        </authorList>
    </citation>
    <scope>NUCLEOTIDE SEQUENCE [LARGE SCALE GENOMIC DNA]</scope>
    <source>
        <strain evidence="4">214</strain>
    </source>
</reference>
<evidence type="ECO:0000313" key="5">
    <source>
        <dbReference type="Proteomes" id="UP001054252"/>
    </source>
</evidence>
<evidence type="ECO:0000259" key="3">
    <source>
        <dbReference type="PROSITE" id="PS51186"/>
    </source>
</evidence>
<keyword evidence="1" id="KW-0808">Transferase</keyword>
<feature type="domain" description="N-acetyltransferase" evidence="3">
    <location>
        <begin position="1"/>
        <end position="108"/>
    </location>
</feature>
<organism evidence="4 5">
    <name type="scientific">Rubroshorea leprosula</name>
    <dbReference type="NCBI Taxonomy" id="152421"/>
    <lineage>
        <taxon>Eukaryota</taxon>
        <taxon>Viridiplantae</taxon>
        <taxon>Streptophyta</taxon>
        <taxon>Embryophyta</taxon>
        <taxon>Tracheophyta</taxon>
        <taxon>Spermatophyta</taxon>
        <taxon>Magnoliopsida</taxon>
        <taxon>eudicotyledons</taxon>
        <taxon>Gunneridae</taxon>
        <taxon>Pentapetalae</taxon>
        <taxon>rosids</taxon>
        <taxon>malvids</taxon>
        <taxon>Malvales</taxon>
        <taxon>Dipterocarpaceae</taxon>
        <taxon>Rubroshorea</taxon>
    </lineage>
</organism>
<evidence type="ECO:0000256" key="1">
    <source>
        <dbReference type="ARBA" id="ARBA00022679"/>
    </source>
</evidence>
<dbReference type="InterPro" id="IPR000182">
    <property type="entry name" value="GNAT_dom"/>
</dbReference>
<dbReference type="Proteomes" id="UP001054252">
    <property type="component" value="Unassembled WGS sequence"/>
</dbReference>
<dbReference type="PANTHER" id="PTHR10545">
    <property type="entry name" value="DIAMINE N-ACETYLTRANSFERASE"/>
    <property type="match status" value="1"/>
</dbReference>
<evidence type="ECO:0000256" key="2">
    <source>
        <dbReference type="ARBA" id="ARBA00023315"/>
    </source>
</evidence>
<comment type="caution">
    <text evidence="4">The sequence shown here is derived from an EMBL/GenBank/DDBJ whole genome shotgun (WGS) entry which is preliminary data.</text>
</comment>
<keyword evidence="5" id="KW-1185">Reference proteome</keyword>
<dbReference type="InterPro" id="IPR051016">
    <property type="entry name" value="Diverse_Substrate_AcTransf"/>
</dbReference>
<dbReference type="CDD" id="cd04301">
    <property type="entry name" value="NAT_SF"/>
    <property type="match status" value="1"/>
</dbReference>
<dbReference type="SUPFAM" id="SSF55729">
    <property type="entry name" value="Acyl-CoA N-acyltransferases (Nat)"/>
    <property type="match status" value="1"/>
</dbReference>
<dbReference type="EMBL" id="BPVZ01000072">
    <property type="protein sequence ID" value="GKV26462.1"/>
    <property type="molecule type" value="Genomic_DNA"/>
</dbReference>
<dbReference type="Pfam" id="PF00583">
    <property type="entry name" value="Acetyltransf_1"/>
    <property type="match status" value="1"/>
</dbReference>
<accession>A0AAV5KPA0</accession>
<name>A0AAV5KPA0_9ROSI</name>
<dbReference type="Gene3D" id="3.40.630.30">
    <property type="match status" value="1"/>
</dbReference>
<sequence>MSDPVNEIVIARFILFFPNYSTFLAKPRFYVEDLFVKECYRRKGFGKMLLSAVATQAMKMGYGRVEWVVPDWNVNAIKFYEQMGAKILQEWRICWLTGEALQASDHVNI</sequence>
<dbReference type="PANTHER" id="PTHR10545:SF29">
    <property type="entry name" value="GH14572P-RELATED"/>
    <property type="match status" value="1"/>
</dbReference>
<keyword evidence="2" id="KW-0012">Acyltransferase</keyword>
<gene>
    <name evidence="4" type="ORF">SLEP1_g35753</name>
</gene>
<dbReference type="InterPro" id="IPR016181">
    <property type="entry name" value="Acyl_CoA_acyltransferase"/>
</dbReference>